<dbReference type="EMBL" id="BDIP01011258">
    <property type="protein sequence ID" value="GIQ93034.1"/>
    <property type="molecule type" value="Genomic_DNA"/>
</dbReference>
<organism evidence="1 2">
    <name type="scientific">Kipferlia bialata</name>
    <dbReference type="NCBI Taxonomy" id="797122"/>
    <lineage>
        <taxon>Eukaryota</taxon>
        <taxon>Metamonada</taxon>
        <taxon>Carpediemonas-like organisms</taxon>
        <taxon>Kipferlia</taxon>
    </lineage>
</organism>
<keyword evidence="2" id="KW-1185">Reference proteome</keyword>
<sequence length="66" mass="7746">MAVSVLYRMWSYDGSRRFVSKVSQSQLEMMQRFLEEYQETIDGFNGPVPERLRLLSSVKSLRRQGA</sequence>
<evidence type="ECO:0000313" key="2">
    <source>
        <dbReference type="Proteomes" id="UP000265618"/>
    </source>
</evidence>
<evidence type="ECO:0000313" key="1">
    <source>
        <dbReference type="EMBL" id="GIQ93034.1"/>
    </source>
</evidence>
<comment type="caution">
    <text evidence="1">The sequence shown here is derived from an EMBL/GenBank/DDBJ whole genome shotgun (WGS) entry which is preliminary data.</text>
</comment>
<dbReference type="Proteomes" id="UP000265618">
    <property type="component" value="Unassembled WGS sequence"/>
</dbReference>
<reference evidence="1 2" key="1">
    <citation type="journal article" date="2018" name="PLoS ONE">
        <title>The draft genome of Kipferlia bialata reveals reductive genome evolution in fornicate parasites.</title>
        <authorList>
            <person name="Tanifuji G."/>
            <person name="Takabayashi S."/>
            <person name="Kume K."/>
            <person name="Takagi M."/>
            <person name="Nakayama T."/>
            <person name="Kamikawa R."/>
            <person name="Inagaki Y."/>
            <person name="Hashimoto T."/>
        </authorList>
    </citation>
    <scope>NUCLEOTIDE SEQUENCE [LARGE SCALE GENOMIC DNA]</scope>
    <source>
        <strain evidence="1">NY0173</strain>
    </source>
</reference>
<proteinExistence type="predicted"/>
<gene>
    <name evidence="1" type="ORF">KIPB_017199</name>
</gene>
<name>A0A9K3DFH2_9EUKA</name>
<protein>
    <submittedName>
        <fullName evidence="1">Uncharacterized protein</fullName>
    </submittedName>
</protein>
<dbReference type="AlphaFoldDB" id="A0A9K3DFH2"/>
<accession>A0A9K3DFH2</accession>